<accession>A0A1G7F907</accession>
<proteinExistence type="predicted"/>
<evidence type="ECO:0000259" key="1">
    <source>
        <dbReference type="Pfam" id="PF18871"/>
    </source>
</evidence>
<evidence type="ECO:0000313" key="3">
    <source>
        <dbReference type="Proteomes" id="UP000199245"/>
    </source>
</evidence>
<organism evidence="2 3">
    <name type="scientific">Bradyrhizobium brasilense</name>
    <dbReference type="NCBI Taxonomy" id="1419277"/>
    <lineage>
        <taxon>Bacteria</taxon>
        <taxon>Pseudomonadati</taxon>
        <taxon>Pseudomonadota</taxon>
        <taxon>Alphaproteobacteria</taxon>
        <taxon>Hyphomicrobiales</taxon>
        <taxon>Nitrobacteraceae</taxon>
        <taxon>Bradyrhizobium</taxon>
    </lineage>
</organism>
<gene>
    <name evidence="2" type="ORF">SAMN05216337_103330</name>
</gene>
<dbReference type="InterPro" id="IPR041487">
    <property type="entry name" value="HEPN/Toprim-NTD1"/>
</dbReference>
<dbReference type="EMBL" id="FMZW01000033">
    <property type="protein sequence ID" value="SDE72361.1"/>
    <property type="molecule type" value="Genomic_DNA"/>
</dbReference>
<dbReference type="Pfam" id="PF18871">
    <property type="entry name" value="HEPN_Toprim_N"/>
    <property type="match status" value="1"/>
</dbReference>
<sequence length="420" mass="47646">MSISWAKNRRGLDHGDLYQPADLQRLRSEQINYDTADEDDPGLAESERGFARSLKSLVPRLELLGHTLSSAQHEYDRAIAAWIDERKSYQEDEEDISLDVMPFAEFLRFISAVAIADLDDTFVSEQEDHEKREMGRFSDEGVKARLPFYPNPDAQAWSERSYFGMLVGFLHPYTLLRLFAENDKNLKKRVEWQFGPLVSNGWARETEFVPGARRTQTYLIATEGSSDTHILKRAFQLLRPEIADFFHFIDVSERHPFSGTGSLVKFAEGLAKIDVQNRTVFVLDNDAEGQSAFQKIKGLTFPVNMRAMVLPSLEGFESFPTTGPGGQTLSDINGRAASIECYLDLWTDGLPPPLVRWMNYKEDVGVYQGALIDKDRYTRTFFERAGRSSYDTSRLSTILAAVVDVCTTMAEDMRQQGADK</sequence>
<protein>
    <recommendedName>
        <fullName evidence="1">HEPN/Toprim N-terminal domain-containing protein</fullName>
    </recommendedName>
</protein>
<reference evidence="2 3" key="1">
    <citation type="submission" date="2016-10" db="EMBL/GenBank/DDBJ databases">
        <authorList>
            <person name="de Groot N.N."/>
        </authorList>
    </citation>
    <scope>NUCLEOTIDE SEQUENCE [LARGE SCALE GENOMIC DNA]</scope>
    <source>
        <strain evidence="2 3">R5</strain>
    </source>
</reference>
<evidence type="ECO:0000313" key="2">
    <source>
        <dbReference type="EMBL" id="SDE72361.1"/>
    </source>
</evidence>
<feature type="domain" description="HEPN/Toprim N-terminal" evidence="1">
    <location>
        <begin position="1"/>
        <end position="216"/>
    </location>
</feature>
<dbReference type="AlphaFoldDB" id="A0A1G7F907"/>
<name>A0A1G7F907_9BRAD</name>
<dbReference type="Proteomes" id="UP000199245">
    <property type="component" value="Unassembled WGS sequence"/>
</dbReference>